<accession>A0A5N5F0K1</accession>
<dbReference type="EMBL" id="VYUA01000010">
    <property type="protein sequence ID" value="KAB2591864.1"/>
    <property type="molecule type" value="Genomic_DNA"/>
</dbReference>
<dbReference type="Proteomes" id="UP000326907">
    <property type="component" value="Unassembled WGS sequence"/>
</dbReference>
<keyword evidence="2" id="KW-1185">Reference proteome</keyword>
<organism evidence="1 2">
    <name type="scientific">Streptomyces arboris</name>
    <dbReference type="NCBI Taxonomy" id="2600619"/>
    <lineage>
        <taxon>Bacteria</taxon>
        <taxon>Bacillati</taxon>
        <taxon>Actinomycetota</taxon>
        <taxon>Actinomycetes</taxon>
        <taxon>Kitasatosporales</taxon>
        <taxon>Streptomycetaceae</taxon>
        <taxon>Streptomyces</taxon>
    </lineage>
</organism>
<evidence type="ECO:0000313" key="2">
    <source>
        <dbReference type="Proteomes" id="UP000326907"/>
    </source>
</evidence>
<comment type="caution">
    <text evidence="1">The sequence shown here is derived from an EMBL/GenBank/DDBJ whole genome shotgun (WGS) entry which is preliminary data.</text>
</comment>
<protein>
    <submittedName>
        <fullName evidence="1">Uncharacterized protein</fullName>
    </submittedName>
</protein>
<sequence length="73" mass="7723">MTTPPARTPATAAAPASAPEDRYARYRISLDSGTGAAQTLAQWLPLATVWATNDTFPGTTRRVPASLPRSARP</sequence>
<gene>
    <name evidence="1" type="ORF">F5983_13600</name>
</gene>
<reference evidence="1 2" key="1">
    <citation type="submission" date="2019-09" db="EMBL/GenBank/DDBJ databases">
        <authorList>
            <person name="Liu P."/>
        </authorList>
    </citation>
    <scope>NUCLEOTIDE SEQUENCE [LARGE SCALE GENOMIC DNA]</scope>
    <source>
        <strain evidence="1 2">TRM68085</strain>
    </source>
</reference>
<dbReference type="RefSeq" id="WP_151510544.1">
    <property type="nucleotide sequence ID" value="NZ_VYUA01000010.1"/>
</dbReference>
<dbReference type="AlphaFoldDB" id="A0A5N5F0K1"/>
<proteinExistence type="predicted"/>
<evidence type="ECO:0000313" key="1">
    <source>
        <dbReference type="EMBL" id="KAB2591864.1"/>
    </source>
</evidence>
<name>A0A5N5F0K1_9ACTN</name>